<sequence>MVKYDPHYYPYPSRRNMMYASRGMVCASHPLAAQAGLDVLKKGGNAVDAIVATAAALTVVEPTANGIGSDAFAILWKDGKLRGFNSSGPIPRALSLDVADAKGWTAPSSDGHLPPYGWTPATVPGAPAAWAELTKTAGKLSLAENLAPAVFLARNGHAVSVTTAHHWELAYRKYAREKGEEFKAWFDTFAPSGLAPRAGEVWSSEAHARTLELIGATDARAFYEGEIADRIVAAAQKTGGYFSAGDLGSFRPEWVEPISVNYRGYDVWEIPPNGQGIVALIALSILRGFRFSSHDDPLTVHRQIEAIKMGFADAHRYVADTRFAAVPVKELLDDAYADARRALLGEEAEDRKAGNPMPGGTVYLCAADGEGNMISYIQSNYMGFGSGVVIPETGIALNNRGHCFSLQKGHPNMLEPGKRPYNTIIPAFLTKDGVPVGPFGVMGGFMQPQGHVQVVMNTVDFEMNPQQALDAPRWQWMGGMNVSVEPGFSPAIAQSLARRGHAMKFELESNSFGRGEIIWRTPEGTLGGATESRTDGCAAVW</sequence>
<dbReference type="InterPro" id="IPR052896">
    <property type="entry name" value="GGT-like_enzyme"/>
</dbReference>
<organism evidence="1 2">
    <name type="scientific">Aminivibrio pyruvatiphilus</name>
    <dbReference type="NCBI Taxonomy" id="1005740"/>
    <lineage>
        <taxon>Bacteria</taxon>
        <taxon>Thermotogati</taxon>
        <taxon>Synergistota</taxon>
        <taxon>Synergistia</taxon>
        <taxon>Synergistales</taxon>
        <taxon>Aminobacteriaceae</taxon>
        <taxon>Aminivibrio</taxon>
    </lineage>
</organism>
<dbReference type="InterPro" id="IPR029055">
    <property type="entry name" value="Ntn_hydrolases_N"/>
</dbReference>
<dbReference type="AlphaFoldDB" id="A0A4R8MF10"/>
<dbReference type="OrthoDB" id="9781342at2"/>
<comment type="caution">
    <text evidence="1">The sequence shown here is derived from an EMBL/GenBank/DDBJ whole genome shotgun (WGS) entry which is preliminary data.</text>
</comment>
<dbReference type="EMBL" id="SORI01000003">
    <property type="protein sequence ID" value="TDY62932.1"/>
    <property type="molecule type" value="Genomic_DNA"/>
</dbReference>
<dbReference type="PANTHER" id="PTHR43881">
    <property type="entry name" value="GAMMA-GLUTAMYLTRANSPEPTIDASE (AFU_ORTHOLOGUE AFUA_4G13580)"/>
    <property type="match status" value="1"/>
</dbReference>
<gene>
    <name evidence="1" type="ORF">C8D99_103152</name>
</gene>
<dbReference type="SUPFAM" id="SSF56235">
    <property type="entry name" value="N-terminal nucleophile aminohydrolases (Ntn hydrolases)"/>
    <property type="match status" value="1"/>
</dbReference>
<keyword evidence="2" id="KW-1185">Reference proteome</keyword>
<dbReference type="Proteomes" id="UP000295066">
    <property type="component" value="Unassembled WGS sequence"/>
</dbReference>
<accession>A0A4R8MF10</accession>
<dbReference type="Gene3D" id="1.10.246.130">
    <property type="match status" value="1"/>
</dbReference>
<dbReference type="InterPro" id="IPR043137">
    <property type="entry name" value="GGT_ssub_C"/>
</dbReference>
<dbReference type="GO" id="GO:0016740">
    <property type="term" value="F:transferase activity"/>
    <property type="evidence" value="ECO:0007669"/>
    <property type="project" value="UniProtKB-KW"/>
</dbReference>
<protein>
    <submittedName>
        <fullName evidence="1">Gamma-glutamyltransferase 2</fullName>
    </submittedName>
</protein>
<evidence type="ECO:0000313" key="1">
    <source>
        <dbReference type="EMBL" id="TDY62932.1"/>
    </source>
</evidence>
<dbReference type="PRINTS" id="PR01210">
    <property type="entry name" value="GGTRANSPTASE"/>
</dbReference>
<reference evidence="1 2" key="1">
    <citation type="submission" date="2019-03" db="EMBL/GenBank/DDBJ databases">
        <title>Genomic Encyclopedia of Type Strains, Phase IV (KMG-IV): sequencing the most valuable type-strain genomes for metagenomic binning, comparative biology and taxonomic classification.</title>
        <authorList>
            <person name="Goeker M."/>
        </authorList>
    </citation>
    <scope>NUCLEOTIDE SEQUENCE [LARGE SCALE GENOMIC DNA]</scope>
    <source>
        <strain evidence="1 2">DSM 25964</strain>
    </source>
</reference>
<dbReference type="Gene3D" id="3.60.20.40">
    <property type="match status" value="1"/>
</dbReference>
<evidence type="ECO:0000313" key="2">
    <source>
        <dbReference type="Proteomes" id="UP000295066"/>
    </source>
</evidence>
<dbReference type="PANTHER" id="PTHR43881:SF1">
    <property type="entry name" value="GAMMA-GLUTAMYLTRANSPEPTIDASE (AFU_ORTHOLOGUE AFUA_4G13580)"/>
    <property type="match status" value="1"/>
</dbReference>
<dbReference type="InterPro" id="IPR043138">
    <property type="entry name" value="GGT_lsub"/>
</dbReference>
<proteinExistence type="predicted"/>
<dbReference type="Pfam" id="PF01019">
    <property type="entry name" value="G_glu_transpept"/>
    <property type="match status" value="1"/>
</dbReference>
<dbReference type="RefSeq" id="WP_133956582.1">
    <property type="nucleotide sequence ID" value="NZ_SORI01000003.1"/>
</dbReference>
<name>A0A4R8MF10_9BACT</name>
<keyword evidence="1" id="KW-0808">Transferase</keyword>